<accession>A0A9E2BJ63</accession>
<organism evidence="2 3">
    <name type="scientific">Psychracetigena formicireducens</name>
    <dbReference type="NCBI Taxonomy" id="2986056"/>
    <lineage>
        <taxon>Bacteria</taxon>
        <taxon>Bacillati</taxon>
        <taxon>Candidatus Lithacetigenota</taxon>
        <taxon>Candidatus Psychracetigena</taxon>
    </lineage>
</organism>
<sequence length="163" mass="19499">MREPYKTLIEKLIEALKKRYGDRFISLIIFGSVARGEMKKDSDIDLLLIIDSITKRRLKRQEEFMEVEKELEEHLNVLFDEGYFTDFSPIIKTPEEAVRISPLYLDMVEDAIIVHDKDNFFKNILENVRKRLKELGSKRISMGKRWYWILKPDYHFGEAIRIE</sequence>
<dbReference type="Proteomes" id="UP000811545">
    <property type="component" value="Unassembled WGS sequence"/>
</dbReference>
<dbReference type="PANTHER" id="PTHR33933:SF1">
    <property type="entry name" value="PROTEIN ADENYLYLTRANSFERASE MNTA-RELATED"/>
    <property type="match status" value="1"/>
</dbReference>
<comment type="caution">
    <text evidence="2">The sequence shown here is derived from an EMBL/GenBank/DDBJ whole genome shotgun (WGS) entry which is preliminary data.</text>
</comment>
<reference evidence="2 3" key="1">
    <citation type="journal article" date="2021" name="bioRxiv">
        <title>Unique metabolic strategies in Hadean analogues reveal hints for primordial physiology.</title>
        <authorList>
            <person name="Nobu M.K."/>
            <person name="Nakai R."/>
            <person name="Tamazawa S."/>
            <person name="Mori H."/>
            <person name="Toyoda A."/>
            <person name="Ijiri A."/>
            <person name="Suzuki S."/>
            <person name="Kurokawa K."/>
            <person name="Kamagata Y."/>
            <person name="Tamaki H."/>
        </authorList>
    </citation>
    <scope>NUCLEOTIDE SEQUENCE [LARGE SCALE GENOMIC DNA]</scope>
    <source>
        <strain evidence="2">BS525</strain>
    </source>
</reference>
<dbReference type="EMBL" id="QLTW01000236">
    <property type="protein sequence ID" value="MBT9145941.1"/>
    <property type="molecule type" value="Genomic_DNA"/>
</dbReference>
<dbReference type="InterPro" id="IPR043519">
    <property type="entry name" value="NT_sf"/>
</dbReference>
<evidence type="ECO:0000313" key="3">
    <source>
        <dbReference type="Proteomes" id="UP000811545"/>
    </source>
</evidence>
<protein>
    <recommendedName>
        <fullName evidence="1">Polymerase nucleotidyl transferase domain-containing protein</fullName>
    </recommendedName>
</protein>
<dbReference type="PANTHER" id="PTHR33933">
    <property type="entry name" value="NUCLEOTIDYLTRANSFERASE"/>
    <property type="match status" value="1"/>
</dbReference>
<dbReference type="InterPro" id="IPR002934">
    <property type="entry name" value="Polymerase_NTP_transf_dom"/>
</dbReference>
<dbReference type="InterPro" id="IPR052548">
    <property type="entry name" value="Type_VII_TA_antitoxin"/>
</dbReference>
<dbReference type="AlphaFoldDB" id="A0A9E2BJ63"/>
<evidence type="ECO:0000313" key="2">
    <source>
        <dbReference type="EMBL" id="MBT9145941.1"/>
    </source>
</evidence>
<name>A0A9E2BJ63_PSYF1</name>
<gene>
    <name evidence="2" type="ORF">DDT42_01819</name>
</gene>
<dbReference type="Pfam" id="PF01909">
    <property type="entry name" value="NTP_transf_2"/>
    <property type="match status" value="1"/>
</dbReference>
<dbReference type="CDD" id="cd05403">
    <property type="entry name" value="NT_KNTase_like"/>
    <property type="match status" value="1"/>
</dbReference>
<proteinExistence type="predicted"/>
<evidence type="ECO:0000259" key="1">
    <source>
        <dbReference type="Pfam" id="PF01909"/>
    </source>
</evidence>
<feature type="domain" description="Polymerase nucleotidyl transferase" evidence="1">
    <location>
        <begin position="9"/>
        <end position="80"/>
    </location>
</feature>
<dbReference type="SUPFAM" id="SSF81301">
    <property type="entry name" value="Nucleotidyltransferase"/>
    <property type="match status" value="1"/>
</dbReference>
<dbReference type="Gene3D" id="3.30.460.10">
    <property type="entry name" value="Beta Polymerase, domain 2"/>
    <property type="match status" value="1"/>
</dbReference>
<dbReference type="GO" id="GO:0016779">
    <property type="term" value="F:nucleotidyltransferase activity"/>
    <property type="evidence" value="ECO:0007669"/>
    <property type="project" value="InterPro"/>
</dbReference>